<dbReference type="Proteomes" id="UP001501479">
    <property type="component" value="Unassembled WGS sequence"/>
</dbReference>
<dbReference type="Gene3D" id="3.40.50.10400">
    <property type="entry name" value="Hypothetical protein PA1492"/>
    <property type="match status" value="1"/>
</dbReference>
<evidence type="ECO:0000313" key="2">
    <source>
        <dbReference type="Proteomes" id="UP001501479"/>
    </source>
</evidence>
<dbReference type="InterPro" id="IPR025518">
    <property type="entry name" value="DUF4406"/>
</dbReference>
<dbReference type="EMBL" id="BAABDS010000010">
    <property type="protein sequence ID" value="GAA3704034.1"/>
    <property type="molecule type" value="Genomic_DNA"/>
</dbReference>
<reference evidence="2" key="1">
    <citation type="journal article" date="2019" name="Int. J. Syst. Evol. Microbiol.">
        <title>The Global Catalogue of Microorganisms (GCM) 10K type strain sequencing project: providing services to taxonomists for standard genome sequencing and annotation.</title>
        <authorList>
            <consortium name="The Broad Institute Genomics Platform"/>
            <consortium name="The Broad Institute Genome Sequencing Center for Infectious Disease"/>
            <person name="Wu L."/>
            <person name="Ma J."/>
        </authorList>
    </citation>
    <scope>NUCLEOTIDE SEQUENCE [LARGE SCALE GENOMIC DNA]</scope>
    <source>
        <strain evidence="2">JCM 17329</strain>
    </source>
</reference>
<proteinExistence type="predicted"/>
<organism evidence="1 2">
    <name type="scientific">Oceanisphaera sediminis</name>
    <dbReference type="NCBI Taxonomy" id="981381"/>
    <lineage>
        <taxon>Bacteria</taxon>
        <taxon>Pseudomonadati</taxon>
        <taxon>Pseudomonadota</taxon>
        <taxon>Gammaproteobacteria</taxon>
        <taxon>Aeromonadales</taxon>
        <taxon>Aeromonadaceae</taxon>
        <taxon>Oceanisphaera</taxon>
    </lineage>
</organism>
<comment type="caution">
    <text evidence="1">The sequence shown here is derived from an EMBL/GenBank/DDBJ whole genome shotgun (WGS) entry which is preliminary data.</text>
</comment>
<keyword evidence="2" id="KW-1185">Reference proteome</keyword>
<gene>
    <name evidence="1" type="ORF">GCM10022421_08540</name>
</gene>
<protein>
    <submittedName>
        <fullName evidence="1">DUF4406 domain-containing protein</fullName>
    </submittedName>
</protein>
<accession>A0ABP7DGJ8</accession>
<dbReference type="Pfam" id="PF14359">
    <property type="entry name" value="DUF4406"/>
    <property type="match status" value="1"/>
</dbReference>
<dbReference type="SUPFAM" id="SSF52309">
    <property type="entry name" value="N-(deoxy)ribosyltransferase-like"/>
    <property type="match status" value="1"/>
</dbReference>
<name>A0ABP7DGJ8_9GAMM</name>
<dbReference type="RefSeq" id="WP_344962735.1">
    <property type="nucleotide sequence ID" value="NZ_BAABDS010000010.1"/>
</dbReference>
<evidence type="ECO:0000313" key="1">
    <source>
        <dbReference type="EMBL" id="GAA3704034.1"/>
    </source>
</evidence>
<sequence length="105" mass="11747">MQQLKIYIAGPMSGISNDNREAFNQKAALLRQQGHCVLNPATLPPGLEQREYMDICYAMIRAANTLHMLPGWQNSAGATAEYHCAVKLGLPITFEQNELHEEVTY</sequence>